<name>A0ABU6WAP4_9FABA</name>
<accession>A0ABU6WAP4</accession>
<organism evidence="1 2">
    <name type="scientific">Stylosanthes scabra</name>
    <dbReference type="NCBI Taxonomy" id="79078"/>
    <lineage>
        <taxon>Eukaryota</taxon>
        <taxon>Viridiplantae</taxon>
        <taxon>Streptophyta</taxon>
        <taxon>Embryophyta</taxon>
        <taxon>Tracheophyta</taxon>
        <taxon>Spermatophyta</taxon>
        <taxon>Magnoliopsida</taxon>
        <taxon>eudicotyledons</taxon>
        <taxon>Gunneridae</taxon>
        <taxon>Pentapetalae</taxon>
        <taxon>rosids</taxon>
        <taxon>fabids</taxon>
        <taxon>Fabales</taxon>
        <taxon>Fabaceae</taxon>
        <taxon>Papilionoideae</taxon>
        <taxon>50 kb inversion clade</taxon>
        <taxon>dalbergioids sensu lato</taxon>
        <taxon>Dalbergieae</taxon>
        <taxon>Pterocarpus clade</taxon>
        <taxon>Stylosanthes</taxon>
    </lineage>
</organism>
<evidence type="ECO:0000313" key="2">
    <source>
        <dbReference type="Proteomes" id="UP001341840"/>
    </source>
</evidence>
<dbReference type="EMBL" id="JASCZI010181330">
    <property type="protein sequence ID" value="MED6181963.1"/>
    <property type="molecule type" value="Genomic_DNA"/>
</dbReference>
<reference evidence="1 2" key="1">
    <citation type="journal article" date="2023" name="Plants (Basel)">
        <title>Bridging the Gap: Combining Genomics and Transcriptomics Approaches to Understand Stylosanthes scabra, an Orphan Legume from the Brazilian Caatinga.</title>
        <authorList>
            <person name="Ferreira-Neto J.R.C."/>
            <person name="da Silva M.D."/>
            <person name="Binneck E."/>
            <person name="de Melo N.F."/>
            <person name="da Silva R.H."/>
            <person name="de Melo A.L.T.M."/>
            <person name="Pandolfi V."/>
            <person name="Bustamante F.O."/>
            <person name="Brasileiro-Vidal A.C."/>
            <person name="Benko-Iseppon A.M."/>
        </authorList>
    </citation>
    <scope>NUCLEOTIDE SEQUENCE [LARGE SCALE GENOMIC DNA]</scope>
    <source>
        <tissue evidence="1">Leaves</tissue>
    </source>
</reference>
<comment type="caution">
    <text evidence="1">The sequence shown here is derived from an EMBL/GenBank/DDBJ whole genome shotgun (WGS) entry which is preliminary data.</text>
</comment>
<gene>
    <name evidence="1" type="ORF">PIB30_024436</name>
</gene>
<sequence>MEVKLAVDSMGSFKAPSPDGFQACLFKEYWNIVGYEVWNTVKLAFLGEPLRPLLLETLIVNDGTWDPVAVSKAVSKGGPRTSHLIFADDLLLFCKARKTQIQ</sequence>
<protein>
    <submittedName>
        <fullName evidence="1">Uncharacterized protein</fullName>
    </submittedName>
</protein>
<dbReference type="Proteomes" id="UP001341840">
    <property type="component" value="Unassembled WGS sequence"/>
</dbReference>
<keyword evidence="2" id="KW-1185">Reference proteome</keyword>
<proteinExistence type="predicted"/>
<evidence type="ECO:0000313" key="1">
    <source>
        <dbReference type="EMBL" id="MED6181963.1"/>
    </source>
</evidence>